<dbReference type="GO" id="GO:0007584">
    <property type="term" value="P:response to nutrient"/>
    <property type="evidence" value="ECO:0007669"/>
    <property type="project" value="TreeGrafter"/>
</dbReference>
<gene>
    <name evidence="8" type="ordered locus">Fluta_2455</name>
</gene>
<dbReference type="eggNOG" id="COG1071">
    <property type="taxonomic scope" value="Bacteria"/>
</dbReference>
<dbReference type="InterPro" id="IPR005475">
    <property type="entry name" value="Transketolase-like_Pyr-bd"/>
</dbReference>
<feature type="region of interest" description="Disordered" evidence="6">
    <location>
        <begin position="139"/>
        <end position="158"/>
    </location>
</feature>
<keyword evidence="5" id="KW-0786">Thiamine pyrophosphate</keyword>
<dbReference type="STRING" id="755732.Fluta_2455"/>
<dbReference type="KEGG" id="fte:Fluta_2455"/>
<comment type="cofactor">
    <cofactor evidence="1">
        <name>thiamine diphosphate</name>
        <dbReference type="ChEBI" id="CHEBI:58937"/>
    </cofactor>
</comment>
<evidence type="ECO:0000259" key="7">
    <source>
        <dbReference type="SMART" id="SM00861"/>
    </source>
</evidence>
<dbReference type="Pfam" id="PF02780">
    <property type="entry name" value="Transketolase_C"/>
    <property type="match status" value="1"/>
</dbReference>
<name>F2ID46_FLUTR</name>
<dbReference type="AlphaFoldDB" id="F2ID46"/>
<keyword evidence="9" id="KW-1185">Reference proteome</keyword>
<dbReference type="InterPro" id="IPR033248">
    <property type="entry name" value="Transketolase_C"/>
</dbReference>
<evidence type="ECO:0000256" key="1">
    <source>
        <dbReference type="ARBA" id="ARBA00001964"/>
    </source>
</evidence>
<dbReference type="HOGENOM" id="CLU_012907_2_1_10"/>
<dbReference type="Pfam" id="PF02779">
    <property type="entry name" value="Transket_pyr"/>
    <property type="match status" value="1"/>
</dbReference>
<dbReference type="eggNOG" id="COG0022">
    <property type="taxonomic scope" value="Bacteria"/>
</dbReference>
<dbReference type="SMART" id="SM00861">
    <property type="entry name" value="Transket_pyr"/>
    <property type="match status" value="1"/>
</dbReference>
<reference evidence="8 9" key="1">
    <citation type="journal article" date="2011" name="Stand. Genomic Sci.">
        <title>Complete genome sequence of the gliding freshwater bacterium Fluviicola taffensis type strain (RW262).</title>
        <authorList>
            <person name="Woyke T."/>
            <person name="Chertkov O."/>
            <person name="Lapidus A."/>
            <person name="Nolan M."/>
            <person name="Lucas S."/>
            <person name="Del Rio T.G."/>
            <person name="Tice H."/>
            <person name="Cheng J.F."/>
            <person name="Tapia R."/>
            <person name="Han C."/>
            <person name="Goodwin L."/>
            <person name="Pitluck S."/>
            <person name="Liolios K."/>
            <person name="Pagani I."/>
            <person name="Ivanova N."/>
            <person name="Huntemann M."/>
            <person name="Mavromatis K."/>
            <person name="Mikhailova N."/>
            <person name="Pati A."/>
            <person name="Chen A."/>
            <person name="Palaniappan K."/>
            <person name="Land M."/>
            <person name="Hauser L."/>
            <person name="Brambilla E.M."/>
            <person name="Rohde M."/>
            <person name="Mwirichia R."/>
            <person name="Sikorski J."/>
            <person name="Tindall B.J."/>
            <person name="Goker M."/>
            <person name="Bristow J."/>
            <person name="Eisen J.A."/>
            <person name="Markowitz V."/>
            <person name="Hugenholtz P."/>
            <person name="Klenk H.P."/>
            <person name="Kyrpides N.C."/>
        </authorList>
    </citation>
    <scope>NUCLEOTIDE SEQUENCE [LARGE SCALE GENOMIC DNA]</scope>
    <source>
        <strain evidence="9">DSM 16823 / RW262 / RW262</strain>
    </source>
</reference>
<dbReference type="CDD" id="cd02000">
    <property type="entry name" value="TPP_E1_PDC_ADC_BCADC"/>
    <property type="match status" value="1"/>
</dbReference>
<sequence>MLENEPDYSSINRFISFLNLIFVGKIIQMSDILTKTMGSTLRTGKEVLLKAFRLMATAKTLAEKYEANKEITAKYVHATSRGHEAIQLAVGLQLKPQDWVSPYYRDDSILLGIGMTPYDLMLQVFAKKDDPFSGGRTYYSHPSLKRDDMPKIPHQSSATGMQAIPTTGIAMGIQYKEKTGIAEDYKGENPVVVCSLGDASCTEGEVSEAFQMAALKQFPIVYLVQDNGWDISANAAETRAQDITHYAQGFKGIEVRTIDGSDFDLSFQTVQEVFEIVRKERRPFIIHAKVPLLGHHTSGVRKEWYRDDLEEAATRDPYPKLKEIIRELEGEADVINIEAEVRKLVDEDYEKALNAEDPIPSSVTDFIFAPTPVTEEKGEREPAGKKKTVMVDSALFAVREIMSQHPEALLYGQDVGGRLGGVFREAATLAQTFGDDRVFNTPIQEAFIIGSTVGMSAVGLKPFVEVQFADYIWPGLNQLFTEVSRSNYLSNGKWPVSCVIRVPIGAYGSGGPYHSSSVESVLANIRGIKVVYPSTGADLKGLMKAAFYDPNPVVILEHKGLYWSKIAGTEGAMSIEPDEDYIIPIGKARIVQEASDSAIEKGESCVVITYGRGVYWTLEAAKQYEGRVEILDLRSINPLDMEAIYTSVEKHGKVLLVTEESVEASFTLGLAGRIQRDCFTHLDAPIGLVGAIDTPAIPLNSILEAELLPNADKVKTGLDNLLNY</sequence>
<evidence type="ECO:0000256" key="4">
    <source>
        <dbReference type="ARBA" id="ARBA00023002"/>
    </source>
</evidence>
<dbReference type="SUPFAM" id="SSF52922">
    <property type="entry name" value="TK C-terminal domain-like"/>
    <property type="match status" value="1"/>
</dbReference>
<dbReference type="Pfam" id="PF00676">
    <property type="entry name" value="E1_dh"/>
    <property type="match status" value="1"/>
</dbReference>
<dbReference type="Gene3D" id="3.40.50.970">
    <property type="match status" value="2"/>
</dbReference>
<feature type="domain" description="Transketolase-like pyrimidine-binding" evidence="7">
    <location>
        <begin position="388"/>
        <end position="564"/>
    </location>
</feature>
<evidence type="ECO:0000256" key="3">
    <source>
        <dbReference type="ARBA" id="ARBA00012277"/>
    </source>
</evidence>
<dbReference type="EC" id="1.2.4.4" evidence="3"/>
<accession>F2ID46</accession>
<dbReference type="InterPro" id="IPR001017">
    <property type="entry name" value="DH_E1"/>
</dbReference>
<dbReference type="GO" id="GO:0003863">
    <property type="term" value="F:branched-chain 2-oxo acid dehydrogenase activity"/>
    <property type="evidence" value="ECO:0007669"/>
    <property type="project" value="UniProtKB-EC"/>
</dbReference>
<dbReference type="EMBL" id="CP002542">
    <property type="protein sequence ID" value="AEA44440.1"/>
    <property type="molecule type" value="Genomic_DNA"/>
</dbReference>
<dbReference type="InterPro" id="IPR029061">
    <property type="entry name" value="THDP-binding"/>
</dbReference>
<keyword evidence="4 8" id="KW-0560">Oxidoreductase</keyword>
<dbReference type="SUPFAM" id="SSF52518">
    <property type="entry name" value="Thiamin diphosphate-binding fold (THDP-binding)"/>
    <property type="match status" value="2"/>
</dbReference>
<dbReference type="Gene3D" id="3.40.50.920">
    <property type="match status" value="1"/>
</dbReference>
<evidence type="ECO:0000313" key="8">
    <source>
        <dbReference type="EMBL" id="AEA44440.1"/>
    </source>
</evidence>
<proteinExistence type="predicted"/>
<evidence type="ECO:0000256" key="5">
    <source>
        <dbReference type="ARBA" id="ARBA00023052"/>
    </source>
</evidence>
<dbReference type="PANTHER" id="PTHR42980">
    <property type="entry name" value="2-OXOISOVALERATE DEHYDROGENASE SUBUNIT BETA-RELATED"/>
    <property type="match status" value="1"/>
</dbReference>
<comment type="function">
    <text evidence="2">E1 component of the 2-oxoglutarate dehydrogenase (OGDH) complex which catalyzes the decarboxylation of 2-oxoglutarate, the first step in the conversion of 2-oxoglutarate to succinyl-CoA and CO(2).</text>
</comment>
<protein>
    <recommendedName>
        <fullName evidence="3">3-methyl-2-oxobutanoate dehydrogenase (2-methylpropanoyl-transferring)</fullName>
        <ecNumber evidence="3">1.2.4.4</ecNumber>
    </recommendedName>
</protein>
<dbReference type="InterPro" id="IPR009014">
    <property type="entry name" value="Transketo_C/PFOR_II"/>
</dbReference>
<reference evidence="9" key="2">
    <citation type="submission" date="2011-02" db="EMBL/GenBank/DDBJ databases">
        <title>The complete genome of Fluviicola taffensis DSM 16823.</title>
        <authorList>
            <consortium name="US DOE Joint Genome Institute (JGI-PGF)"/>
            <person name="Lucas S."/>
            <person name="Copeland A."/>
            <person name="Lapidus A."/>
            <person name="Bruce D."/>
            <person name="Goodwin L."/>
            <person name="Pitluck S."/>
            <person name="Kyrpides N."/>
            <person name="Mavromatis K."/>
            <person name="Ivanova N."/>
            <person name="Mikhailova N."/>
            <person name="Pagani I."/>
            <person name="Chertkov O."/>
            <person name="Detter J.C."/>
            <person name="Han C."/>
            <person name="Tapia R."/>
            <person name="Land M."/>
            <person name="Hauser L."/>
            <person name="Markowitz V."/>
            <person name="Cheng J.-F."/>
            <person name="Hugenholtz P."/>
            <person name="Woyke T."/>
            <person name="Wu D."/>
            <person name="Tindall B."/>
            <person name="Pomrenke H.G."/>
            <person name="Brambilla E."/>
            <person name="Klenk H.-P."/>
            <person name="Eisen J.A."/>
        </authorList>
    </citation>
    <scope>NUCLEOTIDE SEQUENCE [LARGE SCALE GENOMIC DNA]</scope>
    <source>
        <strain evidence="9">DSM 16823 / RW262 / RW262</strain>
    </source>
</reference>
<evidence type="ECO:0000256" key="2">
    <source>
        <dbReference type="ARBA" id="ARBA00003906"/>
    </source>
</evidence>
<dbReference type="GO" id="GO:0009083">
    <property type="term" value="P:branched-chain amino acid catabolic process"/>
    <property type="evidence" value="ECO:0007669"/>
    <property type="project" value="TreeGrafter"/>
</dbReference>
<dbReference type="Proteomes" id="UP000007463">
    <property type="component" value="Chromosome"/>
</dbReference>
<organism evidence="8 9">
    <name type="scientific">Fluviicola taffensis (strain DSM 16823 / NCIMB 13979 / RW262)</name>
    <dbReference type="NCBI Taxonomy" id="755732"/>
    <lineage>
        <taxon>Bacteria</taxon>
        <taxon>Pseudomonadati</taxon>
        <taxon>Bacteroidota</taxon>
        <taxon>Flavobacteriia</taxon>
        <taxon>Flavobacteriales</taxon>
        <taxon>Crocinitomicaceae</taxon>
        <taxon>Fluviicola</taxon>
    </lineage>
</organism>
<dbReference type="CDD" id="cd07036">
    <property type="entry name" value="TPP_PYR_E1-PDHc-beta_like"/>
    <property type="match status" value="1"/>
</dbReference>
<dbReference type="PANTHER" id="PTHR42980:SF1">
    <property type="entry name" value="2-OXOISOVALERATE DEHYDROGENASE SUBUNIT BETA, MITOCHONDRIAL"/>
    <property type="match status" value="1"/>
</dbReference>
<evidence type="ECO:0000256" key="6">
    <source>
        <dbReference type="SAM" id="MobiDB-lite"/>
    </source>
</evidence>
<evidence type="ECO:0000313" key="9">
    <source>
        <dbReference type="Proteomes" id="UP000007463"/>
    </source>
</evidence>